<dbReference type="AlphaFoldDB" id="A0AAN7ID07"/>
<dbReference type="InterPro" id="IPR055414">
    <property type="entry name" value="LRR_R13L4/SHOC2-like"/>
</dbReference>
<dbReference type="Pfam" id="PF18052">
    <property type="entry name" value="Rx_N"/>
    <property type="match status" value="1"/>
</dbReference>
<dbReference type="PRINTS" id="PR00364">
    <property type="entry name" value="DISEASERSIST"/>
</dbReference>
<keyword evidence="3" id="KW-0611">Plant defense</keyword>
<dbReference type="Gene3D" id="1.20.5.4130">
    <property type="match status" value="1"/>
</dbReference>
<evidence type="ECO:0000256" key="2">
    <source>
        <dbReference type="ARBA" id="ARBA00022741"/>
    </source>
</evidence>
<dbReference type="EMBL" id="JAXUIC010000009">
    <property type="protein sequence ID" value="KAK4570703.1"/>
    <property type="molecule type" value="Genomic_DNA"/>
</dbReference>
<dbReference type="EMBL" id="JAXUIC010000009">
    <property type="protein sequence ID" value="KAK4570704.1"/>
    <property type="molecule type" value="Genomic_DNA"/>
</dbReference>
<keyword evidence="1" id="KW-0677">Repeat</keyword>
<feature type="domain" description="NB-ARC" evidence="5">
    <location>
        <begin position="176"/>
        <end position="349"/>
    </location>
</feature>
<dbReference type="CDD" id="cd14798">
    <property type="entry name" value="RX-CC_like"/>
    <property type="match status" value="1"/>
</dbReference>
<evidence type="ECO:0000313" key="9">
    <source>
        <dbReference type="EMBL" id="KAK4570704.1"/>
    </source>
</evidence>
<name>A0AAN7ID07_QUERU</name>
<dbReference type="FunFam" id="3.40.50.300:FF:001091">
    <property type="entry name" value="Probable disease resistance protein At1g61300"/>
    <property type="match status" value="1"/>
</dbReference>
<dbReference type="InterPro" id="IPR058922">
    <property type="entry name" value="WHD_DRP"/>
</dbReference>
<evidence type="ECO:0000259" key="7">
    <source>
        <dbReference type="Pfam" id="PF23559"/>
    </source>
</evidence>
<reference evidence="9 10" key="1">
    <citation type="journal article" date="2023" name="G3 (Bethesda)">
        <title>A haplotype-resolved chromosome-scale genome for Quercus rubra L. provides insights into the genetics of adaptive traits for red oak species.</title>
        <authorList>
            <person name="Kapoor B."/>
            <person name="Jenkins J."/>
            <person name="Schmutz J."/>
            <person name="Zhebentyayeva T."/>
            <person name="Kuelheim C."/>
            <person name="Coggeshall M."/>
            <person name="Heim C."/>
            <person name="Lasky J.R."/>
            <person name="Leites L."/>
            <person name="Islam-Faridi N."/>
            <person name="Romero-Severson J."/>
            <person name="DeLeo V.L."/>
            <person name="Lucas S.M."/>
            <person name="Lazic D."/>
            <person name="Gailing O."/>
            <person name="Carlson J."/>
            <person name="Staton M."/>
        </authorList>
    </citation>
    <scope>NUCLEOTIDE SEQUENCE [LARGE SCALE GENOMIC DNA]</scope>
    <source>
        <strain evidence="9">Pseudo-F2</strain>
    </source>
</reference>
<sequence length="898" mass="102940">MHTAVLALLISRIPLILSILSSETSLLWKVSEAIEDVKNKLIIMQSVLIDAEKKGAGSEGEKAWVATVTDIVYDVEDVIDKFMYQISRERIGGRSARFLCHTIYVPKNLWERHKTASKLQIIKNKIHAIPDIKRYAIDPNMASSSSNHRPNLHHAESHLFLKEDELVGIQEKRQLLMGPLMDGEPERTVISVVGMGGSGKTTLVANIYNNGDVRRHFDCYAWITVSQVYDIEDLLRSMIKEFDSSWKNSNKVYPEDLSSIKYRALSERLVNYLKKKKYLLVIDDVWDTDLLDYLKAPLPDGCPGSRIILTTRNEDIASYHFWGKPHIHRIKLLEKEEAWILFCKKAFSSSPNGCCPPEHESLAKELVEKCEGLPLAIVAFGSLMYSKNISQWNEIHNSWNWSLSNNPKLRLDDILSLSFKDLSHNLKHCFLYCSFFPEDYMIRRKRLMKLWFAEGFVEQVIGSTPEEVAESERYLEELVFRNMLQVIRRNEFGRPKAYKMHDVMRDLAVSISTRKNFGVVHNGVEEMAECKARRISIHTNKELRSFSGVSKLRSFLVFNKLETLPSGIKMLRVLDLANAEIVELPNEVVNLFNLRYLNLKGTSVKELPKSISRLLNLQSLDISDTKIEALPREIGKLKNLQYLIMHSHNRNSNDFRIVKGMLVLSKICRLTNLQSVSVIEARGDLIRQIRSMTQLTSLGISNVKAEDEMDLCGSIQGMTRLRRLLIMVTNEEETLRMDALSSPPRNLQSLVLVGKLEKVPQWFSSLQNLTFLYLHWSRLEEDVLPQIAALPNLVRLSLNNAYSGKQMGIHTGFPKLTSLTIRNFPELNEIIIRKSVMPKVQSLYIADCMELETVPKGIEYLKNLQELILESVSMQLKNRIKGGVDFAKVQHIPKIYMK</sequence>
<gene>
    <name evidence="9" type="ORF">RGQ29_029518</name>
</gene>
<dbReference type="PANTHER" id="PTHR23155">
    <property type="entry name" value="DISEASE RESISTANCE PROTEIN RP"/>
    <property type="match status" value="1"/>
</dbReference>
<dbReference type="PANTHER" id="PTHR23155:SF1232">
    <property type="entry name" value="OS09G0270700 PROTEIN"/>
    <property type="match status" value="1"/>
</dbReference>
<dbReference type="InterPro" id="IPR002182">
    <property type="entry name" value="NB-ARC"/>
</dbReference>
<keyword evidence="10" id="KW-1185">Reference proteome</keyword>
<dbReference type="InterPro" id="IPR042197">
    <property type="entry name" value="Apaf_helical"/>
</dbReference>
<evidence type="ECO:0000259" key="5">
    <source>
        <dbReference type="Pfam" id="PF00931"/>
    </source>
</evidence>
<dbReference type="InterPro" id="IPR041118">
    <property type="entry name" value="Rx_N"/>
</dbReference>
<dbReference type="InterPro" id="IPR027417">
    <property type="entry name" value="P-loop_NTPase"/>
</dbReference>
<accession>A0AAN7ID07</accession>
<evidence type="ECO:0000313" key="10">
    <source>
        <dbReference type="Proteomes" id="UP001324115"/>
    </source>
</evidence>
<dbReference type="Proteomes" id="UP001324115">
    <property type="component" value="Unassembled WGS sequence"/>
</dbReference>
<dbReference type="InterPro" id="IPR036388">
    <property type="entry name" value="WH-like_DNA-bd_sf"/>
</dbReference>
<dbReference type="Gene3D" id="3.80.10.10">
    <property type="entry name" value="Ribonuclease Inhibitor"/>
    <property type="match status" value="1"/>
</dbReference>
<keyword evidence="4" id="KW-0732">Signal</keyword>
<feature type="signal peptide" evidence="4">
    <location>
        <begin position="1"/>
        <end position="18"/>
    </location>
</feature>
<keyword evidence="2" id="KW-0547">Nucleotide-binding</keyword>
<dbReference type="Gene3D" id="3.40.50.300">
    <property type="entry name" value="P-loop containing nucleotide triphosphate hydrolases"/>
    <property type="match status" value="1"/>
</dbReference>
<dbReference type="Gene3D" id="1.10.10.10">
    <property type="entry name" value="Winged helix-like DNA-binding domain superfamily/Winged helix DNA-binding domain"/>
    <property type="match status" value="1"/>
</dbReference>
<dbReference type="Gene3D" id="1.10.8.430">
    <property type="entry name" value="Helical domain of apoptotic protease-activating factors"/>
    <property type="match status" value="1"/>
</dbReference>
<protein>
    <submittedName>
        <fullName evidence="9">Uncharacterized protein</fullName>
    </submittedName>
</protein>
<evidence type="ECO:0000259" key="8">
    <source>
        <dbReference type="Pfam" id="PF23598"/>
    </source>
</evidence>
<dbReference type="Pfam" id="PF00931">
    <property type="entry name" value="NB-ARC"/>
    <property type="match status" value="1"/>
</dbReference>
<proteinExistence type="predicted"/>
<dbReference type="InterPro" id="IPR032675">
    <property type="entry name" value="LRR_dom_sf"/>
</dbReference>
<evidence type="ECO:0000256" key="1">
    <source>
        <dbReference type="ARBA" id="ARBA00022737"/>
    </source>
</evidence>
<dbReference type="InterPro" id="IPR044974">
    <property type="entry name" value="Disease_R_plants"/>
</dbReference>
<feature type="domain" description="Disease resistance N-terminal" evidence="6">
    <location>
        <begin position="16"/>
        <end position="94"/>
    </location>
</feature>
<comment type="caution">
    <text evidence="9">The sequence shown here is derived from an EMBL/GenBank/DDBJ whole genome shotgun (WGS) entry which is preliminary data.</text>
</comment>
<dbReference type="GO" id="GO:0098542">
    <property type="term" value="P:defense response to other organism"/>
    <property type="evidence" value="ECO:0007669"/>
    <property type="project" value="TreeGrafter"/>
</dbReference>
<evidence type="ECO:0000256" key="4">
    <source>
        <dbReference type="SAM" id="SignalP"/>
    </source>
</evidence>
<dbReference type="SUPFAM" id="SSF52058">
    <property type="entry name" value="L domain-like"/>
    <property type="match status" value="1"/>
</dbReference>
<evidence type="ECO:0000256" key="3">
    <source>
        <dbReference type="ARBA" id="ARBA00022821"/>
    </source>
</evidence>
<feature type="domain" description="Disease resistance R13L4/SHOC-2-like LRR" evidence="8">
    <location>
        <begin position="551"/>
        <end position="869"/>
    </location>
</feature>
<evidence type="ECO:0000259" key="6">
    <source>
        <dbReference type="Pfam" id="PF18052"/>
    </source>
</evidence>
<organism evidence="9 10">
    <name type="scientific">Quercus rubra</name>
    <name type="common">Northern red oak</name>
    <name type="synonym">Quercus borealis</name>
    <dbReference type="NCBI Taxonomy" id="3512"/>
    <lineage>
        <taxon>Eukaryota</taxon>
        <taxon>Viridiplantae</taxon>
        <taxon>Streptophyta</taxon>
        <taxon>Embryophyta</taxon>
        <taxon>Tracheophyta</taxon>
        <taxon>Spermatophyta</taxon>
        <taxon>Magnoliopsida</taxon>
        <taxon>eudicotyledons</taxon>
        <taxon>Gunneridae</taxon>
        <taxon>Pentapetalae</taxon>
        <taxon>rosids</taxon>
        <taxon>fabids</taxon>
        <taxon>Fagales</taxon>
        <taxon>Fagaceae</taxon>
        <taxon>Quercus</taxon>
    </lineage>
</organism>
<dbReference type="InterPro" id="IPR038005">
    <property type="entry name" value="RX-like_CC"/>
</dbReference>
<dbReference type="FunFam" id="1.10.10.10:FF:000322">
    <property type="entry name" value="Probable disease resistance protein At1g63360"/>
    <property type="match status" value="1"/>
</dbReference>
<dbReference type="SUPFAM" id="SSF52540">
    <property type="entry name" value="P-loop containing nucleoside triphosphate hydrolases"/>
    <property type="match status" value="1"/>
</dbReference>
<dbReference type="Pfam" id="PF23559">
    <property type="entry name" value="WHD_DRP"/>
    <property type="match status" value="1"/>
</dbReference>
<dbReference type="GO" id="GO:0043531">
    <property type="term" value="F:ADP binding"/>
    <property type="evidence" value="ECO:0007669"/>
    <property type="project" value="InterPro"/>
</dbReference>
<dbReference type="Pfam" id="PF23598">
    <property type="entry name" value="LRR_14"/>
    <property type="match status" value="1"/>
</dbReference>
<feature type="chain" id="PRO_5044710705" evidence="4">
    <location>
        <begin position="19"/>
        <end position="898"/>
    </location>
</feature>
<feature type="domain" description="Disease resistance protein winged helix" evidence="7">
    <location>
        <begin position="436"/>
        <end position="508"/>
    </location>
</feature>